<dbReference type="AlphaFoldDB" id="A0A084E989"/>
<gene>
    <name evidence="1" type="ORF">CP98_04776</name>
</gene>
<dbReference type="eggNOG" id="COG0582">
    <property type="taxonomic scope" value="Bacteria"/>
</dbReference>
<dbReference type="Proteomes" id="UP000028534">
    <property type="component" value="Unassembled WGS sequence"/>
</dbReference>
<name>A0A084E989_SPHYA</name>
<accession>A0A084E989</accession>
<protein>
    <submittedName>
        <fullName evidence="1">Uncharacterized protein</fullName>
    </submittedName>
</protein>
<proteinExistence type="predicted"/>
<comment type="caution">
    <text evidence="1">The sequence shown here is derived from an EMBL/GenBank/DDBJ whole genome shotgun (WGS) entry which is preliminary data.</text>
</comment>
<organism evidence="1 2">
    <name type="scientific">Sphingobium yanoikuyae</name>
    <name type="common">Sphingomonas yanoikuyae</name>
    <dbReference type="NCBI Taxonomy" id="13690"/>
    <lineage>
        <taxon>Bacteria</taxon>
        <taxon>Pseudomonadati</taxon>
        <taxon>Pseudomonadota</taxon>
        <taxon>Alphaproteobacteria</taxon>
        <taxon>Sphingomonadales</taxon>
        <taxon>Sphingomonadaceae</taxon>
        <taxon>Sphingobium</taxon>
    </lineage>
</organism>
<sequence length="491" mass="54575">MDVDHLKGIVCARLQENIGLFELELCLLIWASLTTGRSYKTLLPLSFHTASNESNWVATSPALVRNGENWAWWLDLRDRADPKPTEAGTLTLSERIYLPVTDLTVTIIDRCLAQRKCAPDRFAQPLFTHWEVGRYGRQVAGEPDEQDLLVETMMHWLERHDPQTGRKARDAAATTASLTRWLPATMNEAAGGDMVLTAAITGIIPSMAEASSAYGALSQDRLARHYRSSINGIDTLPPVTLPATVAATHIGGRFTPTDETVGDLVRSLAEGLEAAPRPIEMLHQAMTRYSVGLLAFALAHRGITGSLPASKDVDDNTRFYSLTDKNVRGTETQRLVWLCDTAMEQLRLYDEHVKCLEDMLPEETARQVGQIREQRDLPLFRLKRHRSKSFDRELLTAEPIKVTNAIGQAMAVQHLRKNAGRHWLRTKLVGQCSTETIHAFYGHGPLDSGSWDMFSALDPAVYRADLARTLDPVLQAAGWIPRAANLAIATL</sequence>
<dbReference type="PATRIC" id="fig|13690.10.peg.4928"/>
<evidence type="ECO:0000313" key="2">
    <source>
        <dbReference type="Proteomes" id="UP000028534"/>
    </source>
</evidence>
<reference evidence="1 2" key="1">
    <citation type="submission" date="2014-03" db="EMBL/GenBank/DDBJ databases">
        <title>Genome sequence of Sphingobium yanoikuyae B1.</title>
        <authorList>
            <person name="Gan H.M."/>
            <person name="Gan H.Y."/>
            <person name="Savka M.A."/>
        </authorList>
    </citation>
    <scope>NUCLEOTIDE SEQUENCE [LARGE SCALE GENOMIC DNA]</scope>
    <source>
        <strain evidence="1 2">B1</strain>
    </source>
</reference>
<dbReference type="EMBL" id="JGVR01000050">
    <property type="protein sequence ID" value="KEZ14531.1"/>
    <property type="molecule type" value="Genomic_DNA"/>
</dbReference>
<evidence type="ECO:0000313" key="1">
    <source>
        <dbReference type="EMBL" id="KEZ14531.1"/>
    </source>
</evidence>